<dbReference type="PANTHER" id="PTHR12532">
    <property type="entry name" value="TRANSLATIONAL ACTIVATOR OF CYTOCHROME C OXIDASE 1"/>
    <property type="match status" value="1"/>
</dbReference>
<evidence type="ECO:0000259" key="8">
    <source>
        <dbReference type="Pfam" id="PF20772"/>
    </source>
</evidence>
<feature type="domain" description="TACO1/YebC-like second and third" evidence="7">
    <location>
        <begin position="81"/>
        <end position="242"/>
    </location>
</feature>
<accession>A0A1G9WYE0</accession>
<dbReference type="PANTHER" id="PTHR12532:SF6">
    <property type="entry name" value="TRANSCRIPTIONAL REGULATORY PROTEIN YEBC-RELATED"/>
    <property type="match status" value="1"/>
</dbReference>
<keyword evidence="5 6" id="KW-0804">Transcription</keyword>
<dbReference type="GO" id="GO:0005829">
    <property type="term" value="C:cytosol"/>
    <property type="evidence" value="ECO:0007669"/>
    <property type="project" value="TreeGrafter"/>
</dbReference>
<gene>
    <name evidence="9" type="ORF">SAMN04488568_1309</name>
</gene>
<dbReference type="NCBIfam" id="TIGR01033">
    <property type="entry name" value="YebC/PmpR family DNA-binding transcriptional regulator"/>
    <property type="match status" value="1"/>
</dbReference>
<dbReference type="InterPro" id="IPR002876">
    <property type="entry name" value="Transcrip_reg_TACO1-like"/>
</dbReference>
<dbReference type="HAMAP" id="MF_00693">
    <property type="entry name" value="Transcrip_reg_TACO1"/>
    <property type="match status" value="1"/>
</dbReference>
<dbReference type="SUPFAM" id="SSF75625">
    <property type="entry name" value="YebC-like"/>
    <property type="match status" value="1"/>
</dbReference>
<dbReference type="RefSeq" id="WP_091771931.1">
    <property type="nucleotide sequence ID" value="NZ_FNHG01000030.1"/>
</dbReference>
<dbReference type="InterPro" id="IPR029072">
    <property type="entry name" value="YebC-like"/>
</dbReference>
<keyword evidence="3 6" id="KW-0805">Transcription regulation</keyword>
<dbReference type="Gene3D" id="1.10.10.200">
    <property type="match status" value="1"/>
</dbReference>
<name>A0A1G9WYE0_9PROT</name>
<sequence length="253" mass="27083">MAGHSKWANIQHRKGRQDKLRSKLFSKLSKDITIAAKLGGGDIDANPRLRLAVSIAKGQSVPKDNIQRAIDKAAGGDADSYEDIRYEGFGPGGVGVIVEVSTDNRNRAAADVRTAFAKNGGNLGETGSVAFMFDNVGEIRFPLSVADEDAMMEAAIEAGADDVAAEAGDDDNEGQHIVYTAREDMMDVVAALSETFGDPVSVNLIWKPQNLIPVPSEKVPGLMKMMEAFDDSDDVQNVYANFDISDEDMASLG</sequence>
<reference evidence="9 10" key="1">
    <citation type="submission" date="2016-10" db="EMBL/GenBank/DDBJ databases">
        <authorList>
            <person name="de Groot N.N."/>
        </authorList>
    </citation>
    <scope>NUCLEOTIDE SEQUENCE [LARGE SCALE GENOMIC DNA]</scope>
    <source>
        <strain evidence="9 10">DSM 16077</strain>
    </source>
</reference>
<dbReference type="Proteomes" id="UP000199759">
    <property type="component" value="Unassembled WGS sequence"/>
</dbReference>
<keyword evidence="10" id="KW-1185">Reference proteome</keyword>
<evidence type="ECO:0000259" key="7">
    <source>
        <dbReference type="Pfam" id="PF01709"/>
    </source>
</evidence>
<dbReference type="EMBL" id="FNHG01000030">
    <property type="protein sequence ID" value="SDM89448.1"/>
    <property type="molecule type" value="Genomic_DNA"/>
</dbReference>
<dbReference type="STRING" id="144026.SAMN04488568_1309"/>
<evidence type="ECO:0000256" key="2">
    <source>
        <dbReference type="ARBA" id="ARBA00022490"/>
    </source>
</evidence>
<keyword evidence="4 6" id="KW-0238">DNA-binding</keyword>
<dbReference type="NCBIfam" id="NF001030">
    <property type="entry name" value="PRK00110.1"/>
    <property type="match status" value="1"/>
</dbReference>
<evidence type="ECO:0000313" key="10">
    <source>
        <dbReference type="Proteomes" id="UP000199759"/>
    </source>
</evidence>
<dbReference type="GO" id="GO:0006355">
    <property type="term" value="P:regulation of DNA-templated transcription"/>
    <property type="evidence" value="ECO:0007669"/>
    <property type="project" value="UniProtKB-UniRule"/>
</dbReference>
<comment type="similarity">
    <text evidence="1 6">Belongs to the TACO1 family.</text>
</comment>
<dbReference type="Pfam" id="PF01709">
    <property type="entry name" value="Transcrip_reg"/>
    <property type="match status" value="1"/>
</dbReference>
<evidence type="ECO:0000256" key="3">
    <source>
        <dbReference type="ARBA" id="ARBA00023015"/>
    </source>
</evidence>
<dbReference type="InterPro" id="IPR048300">
    <property type="entry name" value="TACO1_YebC-like_2nd/3rd_dom"/>
</dbReference>
<dbReference type="AlphaFoldDB" id="A0A1G9WYE0"/>
<evidence type="ECO:0000256" key="6">
    <source>
        <dbReference type="HAMAP-Rule" id="MF_00693"/>
    </source>
</evidence>
<dbReference type="Gene3D" id="3.30.70.980">
    <property type="match status" value="2"/>
</dbReference>
<keyword evidence="2 6" id="KW-0963">Cytoplasm</keyword>
<evidence type="ECO:0000256" key="4">
    <source>
        <dbReference type="ARBA" id="ARBA00023125"/>
    </source>
</evidence>
<dbReference type="OrthoDB" id="9781053at2"/>
<dbReference type="Pfam" id="PF20772">
    <property type="entry name" value="TACO1_YebC_N"/>
    <property type="match status" value="1"/>
</dbReference>
<dbReference type="NCBIfam" id="NF009044">
    <property type="entry name" value="PRK12378.1"/>
    <property type="match status" value="1"/>
</dbReference>
<feature type="domain" description="TACO1/YebC-like N-terminal" evidence="8">
    <location>
        <begin position="5"/>
        <end position="75"/>
    </location>
</feature>
<evidence type="ECO:0000256" key="1">
    <source>
        <dbReference type="ARBA" id="ARBA00008724"/>
    </source>
</evidence>
<dbReference type="InterPro" id="IPR017856">
    <property type="entry name" value="Integrase-like_N"/>
</dbReference>
<dbReference type="InterPro" id="IPR026564">
    <property type="entry name" value="Transcrip_reg_TACO1-like_dom3"/>
</dbReference>
<organism evidence="9 10">
    <name type="scientific">Maricaulis salignorans</name>
    <dbReference type="NCBI Taxonomy" id="144026"/>
    <lineage>
        <taxon>Bacteria</taxon>
        <taxon>Pseudomonadati</taxon>
        <taxon>Pseudomonadota</taxon>
        <taxon>Alphaproteobacteria</taxon>
        <taxon>Maricaulales</taxon>
        <taxon>Maricaulaceae</taxon>
        <taxon>Maricaulis</taxon>
    </lineage>
</organism>
<dbReference type="InterPro" id="IPR049083">
    <property type="entry name" value="TACO1_YebC_N"/>
</dbReference>
<proteinExistence type="inferred from homology"/>
<protein>
    <recommendedName>
        <fullName evidence="6">Probable transcriptional regulatory protein SAMN04488568_1309</fullName>
    </recommendedName>
</protein>
<dbReference type="GO" id="GO:0003677">
    <property type="term" value="F:DNA binding"/>
    <property type="evidence" value="ECO:0007669"/>
    <property type="project" value="UniProtKB-UniRule"/>
</dbReference>
<evidence type="ECO:0000256" key="5">
    <source>
        <dbReference type="ARBA" id="ARBA00023163"/>
    </source>
</evidence>
<comment type="subcellular location">
    <subcellularLocation>
        <location evidence="6">Cytoplasm</location>
    </subcellularLocation>
</comment>
<evidence type="ECO:0000313" key="9">
    <source>
        <dbReference type="EMBL" id="SDM89448.1"/>
    </source>
</evidence>
<dbReference type="FunFam" id="1.10.10.200:FF:000002">
    <property type="entry name" value="Probable transcriptional regulatory protein CLM62_37755"/>
    <property type="match status" value="1"/>
</dbReference>